<organism evidence="1 2">
    <name type="scientific">Panagrolaimus sp. JU765</name>
    <dbReference type="NCBI Taxonomy" id="591449"/>
    <lineage>
        <taxon>Eukaryota</taxon>
        <taxon>Metazoa</taxon>
        <taxon>Ecdysozoa</taxon>
        <taxon>Nematoda</taxon>
        <taxon>Chromadorea</taxon>
        <taxon>Rhabditida</taxon>
        <taxon>Tylenchina</taxon>
        <taxon>Panagrolaimomorpha</taxon>
        <taxon>Panagrolaimoidea</taxon>
        <taxon>Panagrolaimidae</taxon>
        <taxon>Panagrolaimus</taxon>
    </lineage>
</organism>
<proteinExistence type="predicted"/>
<sequence>MDFETTGLIPSRPNDTRPIPGDTNRNIQDFFKKCILFDVPSEMPQITELCVLSLPREHFDRASNYLLNCSTLEDDNHELLVHVATNFYSCQIRPSLYPNQWKEYEEQRLITPAIHLSQEDLKYKSFFKDEWPLVHMFLQKQRRPACIIAHNGVRFDFRVLYSELTKNKLLEEYPIPDDVYFLDSYMAFLDLEKNHLDTLSATTTTVDWSKIGQVVQHVKKIEYLSKTIDDEAGTSKETTINDSWEENCVGETLDPLRMPKKLDGLKTPPKKRKYDEISTKFEVEIDESILPLSFMNTSQWSPAKKRRTSKKFFRKSSEKKWEFNDSEARDYFFKGNFKLETLYKNITKSDYNAHYAYDDCQALMQVCLAYGKDFADYMDAKREKLADFHGKK</sequence>
<dbReference type="WBParaSite" id="JU765_v2.g20117.t1">
    <property type="protein sequence ID" value="JU765_v2.g20117.t1"/>
    <property type="gene ID" value="JU765_v2.g20117"/>
</dbReference>
<reference evidence="2" key="1">
    <citation type="submission" date="2022-11" db="UniProtKB">
        <authorList>
            <consortium name="WormBaseParasite"/>
        </authorList>
    </citation>
    <scope>IDENTIFICATION</scope>
</reference>
<evidence type="ECO:0000313" key="2">
    <source>
        <dbReference type="WBParaSite" id="JU765_v2.g20117.t1"/>
    </source>
</evidence>
<accession>A0AC34QX85</accession>
<protein>
    <submittedName>
        <fullName evidence="2">Exonuclease domain-containing protein</fullName>
    </submittedName>
</protein>
<name>A0AC34QX85_9BILA</name>
<evidence type="ECO:0000313" key="1">
    <source>
        <dbReference type="Proteomes" id="UP000887576"/>
    </source>
</evidence>
<dbReference type="Proteomes" id="UP000887576">
    <property type="component" value="Unplaced"/>
</dbReference>